<evidence type="ECO:0000256" key="1">
    <source>
        <dbReference type="SAM" id="MobiDB-lite"/>
    </source>
</evidence>
<dbReference type="EMBL" id="CAJQZP010000904">
    <property type="protein sequence ID" value="CAG4995415.1"/>
    <property type="molecule type" value="Genomic_DNA"/>
</dbReference>
<keyword evidence="3" id="KW-1185">Reference proteome</keyword>
<feature type="region of interest" description="Disordered" evidence="1">
    <location>
        <begin position="46"/>
        <end position="69"/>
    </location>
</feature>
<reference evidence="2" key="1">
    <citation type="submission" date="2021-04" db="EMBL/GenBank/DDBJ databases">
        <authorList>
            <person name="Tunstrom K."/>
        </authorList>
    </citation>
    <scope>NUCLEOTIDE SEQUENCE</scope>
</reference>
<sequence>MEEGNEEDNGNIGNSDQSDCKRVSDCEHECENSKFLEKNKLVTQHKIRSAEKRKKSENSEESFTTVTRRKPKCRIRSDLTKSADNNQLIDALSTPLEMQRLEEYYVVCVTSLQCLPKQIGLAKLLKSENIINVMKIRYKSPYKVLVQFQKLEDAYQLINCKKILDLGYHCRIVNETHLSFGVVKGIDIGIEEQEILENLSSSCEISSVKRLKRLDINGK</sequence>
<protein>
    <submittedName>
        <fullName evidence="2">(apollo) hypothetical protein</fullName>
    </submittedName>
</protein>
<organism evidence="2 3">
    <name type="scientific">Parnassius apollo</name>
    <name type="common">Apollo butterfly</name>
    <name type="synonym">Papilio apollo</name>
    <dbReference type="NCBI Taxonomy" id="110799"/>
    <lineage>
        <taxon>Eukaryota</taxon>
        <taxon>Metazoa</taxon>
        <taxon>Ecdysozoa</taxon>
        <taxon>Arthropoda</taxon>
        <taxon>Hexapoda</taxon>
        <taxon>Insecta</taxon>
        <taxon>Pterygota</taxon>
        <taxon>Neoptera</taxon>
        <taxon>Endopterygota</taxon>
        <taxon>Lepidoptera</taxon>
        <taxon>Glossata</taxon>
        <taxon>Ditrysia</taxon>
        <taxon>Papilionoidea</taxon>
        <taxon>Papilionidae</taxon>
        <taxon>Parnassiinae</taxon>
        <taxon>Parnassini</taxon>
        <taxon>Parnassius</taxon>
        <taxon>Parnassius</taxon>
    </lineage>
</organism>
<dbReference type="AlphaFoldDB" id="A0A8S3X3V6"/>
<gene>
    <name evidence="2" type="ORF">PAPOLLO_LOCUS12809</name>
</gene>
<feature type="region of interest" description="Disordered" evidence="1">
    <location>
        <begin position="1"/>
        <end position="20"/>
    </location>
</feature>
<feature type="compositionally biased region" description="Basic and acidic residues" evidence="1">
    <location>
        <begin position="48"/>
        <end position="58"/>
    </location>
</feature>
<evidence type="ECO:0000313" key="3">
    <source>
        <dbReference type="Proteomes" id="UP000691718"/>
    </source>
</evidence>
<dbReference type="OrthoDB" id="3039988at2759"/>
<comment type="caution">
    <text evidence="2">The sequence shown here is derived from an EMBL/GenBank/DDBJ whole genome shotgun (WGS) entry which is preliminary data.</text>
</comment>
<evidence type="ECO:0000313" key="2">
    <source>
        <dbReference type="EMBL" id="CAG4995415.1"/>
    </source>
</evidence>
<dbReference type="Proteomes" id="UP000691718">
    <property type="component" value="Unassembled WGS sequence"/>
</dbReference>
<name>A0A8S3X3V6_PARAO</name>
<accession>A0A8S3X3V6</accession>
<proteinExistence type="predicted"/>